<dbReference type="SUPFAM" id="SSF47384">
    <property type="entry name" value="Homodimeric domain of signal transducing histidine kinase"/>
    <property type="match status" value="1"/>
</dbReference>
<dbReference type="Pfam" id="PF02518">
    <property type="entry name" value="HATPase_c"/>
    <property type="match status" value="1"/>
</dbReference>
<evidence type="ECO:0000256" key="10">
    <source>
        <dbReference type="SAM" id="Phobius"/>
    </source>
</evidence>
<dbReference type="Proteomes" id="UP000078084">
    <property type="component" value="Unassembled WGS sequence"/>
</dbReference>
<evidence type="ECO:0000256" key="7">
    <source>
        <dbReference type="ARBA" id="ARBA00022777"/>
    </source>
</evidence>
<comment type="caution">
    <text evidence="12">The sequence shown here is derived from an EMBL/GenBank/DDBJ whole genome shotgun (WGS) entry which is preliminary data.</text>
</comment>
<dbReference type="InterPro" id="IPR004358">
    <property type="entry name" value="Sig_transdc_His_kin-like_C"/>
</dbReference>
<evidence type="ECO:0000313" key="14">
    <source>
        <dbReference type="Proteomes" id="UP000078084"/>
    </source>
</evidence>
<keyword evidence="5" id="KW-0808">Transferase</keyword>
<evidence type="ECO:0000313" key="13">
    <source>
        <dbReference type="EMBL" id="RZS67531.1"/>
    </source>
</evidence>
<dbReference type="EC" id="2.7.13.3" evidence="3"/>
<keyword evidence="9 10" id="KW-0472">Membrane</keyword>
<dbReference type="GeneID" id="99726696"/>
<dbReference type="GO" id="GO:0016020">
    <property type="term" value="C:membrane"/>
    <property type="evidence" value="ECO:0007669"/>
    <property type="project" value="UniProtKB-SubCell"/>
</dbReference>
<reference evidence="12 14" key="1">
    <citation type="submission" date="2015-04" db="EMBL/GenBank/DDBJ databases">
        <title>Genome sequence of Kerstersia gyiorum CG1.</title>
        <authorList>
            <person name="Greninger A.L."/>
            <person name="Kozyreva V."/>
            <person name="Chaturvedi V."/>
        </authorList>
    </citation>
    <scope>NUCLEOTIDE SEQUENCE [LARGE SCALE GENOMIC DNA]</scope>
    <source>
        <strain evidence="12 14">CG1</strain>
    </source>
</reference>
<dbReference type="GO" id="GO:0000155">
    <property type="term" value="F:phosphorelay sensor kinase activity"/>
    <property type="evidence" value="ECO:0007669"/>
    <property type="project" value="InterPro"/>
</dbReference>
<evidence type="ECO:0000256" key="8">
    <source>
        <dbReference type="ARBA" id="ARBA00022989"/>
    </source>
</evidence>
<dbReference type="STRING" id="206506.AAV32_07010"/>
<evidence type="ECO:0000256" key="5">
    <source>
        <dbReference type="ARBA" id="ARBA00022679"/>
    </source>
</evidence>
<keyword evidence="6 10" id="KW-0812">Transmembrane</keyword>
<proteinExistence type="predicted"/>
<dbReference type="InterPro" id="IPR003594">
    <property type="entry name" value="HATPase_dom"/>
</dbReference>
<feature type="transmembrane region" description="Helical" evidence="10">
    <location>
        <begin position="24"/>
        <end position="46"/>
    </location>
</feature>
<dbReference type="SMART" id="SM00388">
    <property type="entry name" value="HisKA"/>
    <property type="match status" value="1"/>
</dbReference>
<dbReference type="Proteomes" id="UP000292039">
    <property type="component" value="Unassembled WGS sequence"/>
</dbReference>
<dbReference type="PATRIC" id="fig|206506.3.peg.1500"/>
<evidence type="ECO:0000313" key="12">
    <source>
        <dbReference type="EMBL" id="KKO72096.1"/>
    </source>
</evidence>
<dbReference type="AlphaFoldDB" id="A0A171KT79"/>
<dbReference type="OrthoDB" id="8554694at2"/>
<dbReference type="InterPro" id="IPR003661">
    <property type="entry name" value="HisK_dim/P_dom"/>
</dbReference>
<evidence type="ECO:0000256" key="1">
    <source>
        <dbReference type="ARBA" id="ARBA00000085"/>
    </source>
</evidence>
<gene>
    <name evidence="12" type="ORF">AAV32_07010</name>
    <name evidence="13" type="ORF">EV679_2757</name>
</gene>
<dbReference type="EMBL" id="LBNE01000003">
    <property type="protein sequence ID" value="KKO72096.1"/>
    <property type="molecule type" value="Genomic_DNA"/>
</dbReference>
<evidence type="ECO:0000313" key="15">
    <source>
        <dbReference type="Proteomes" id="UP000292039"/>
    </source>
</evidence>
<dbReference type="PANTHER" id="PTHR45436">
    <property type="entry name" value="SENSOR HISTIDINE KINASE YKOH"/>
    <property type="match status" value="1"/>
</dbReference>
<evidence type="ECO:0000256" key="6">
    <source>
        <dbReference type="ARBA" id="ARBA00022692"/>
    </source>
</evidence>
<evidence type="ECO:0000256" key="4">
    <source>
        <dbReference type="ARBA" id="ARBA00022553"/>
    </source>
</evidence>
<sequence>MQRVSSKPDARGSILRRGSLARHLLVRLLPPILALVCVDIGATWVLTHKLDASSWVLEDVFWFMVAGQLASLLLFGWVLVVGVRSGLKGVTDLSESLGERSAEDLQPLPSNHLPLEIVPLVERTNELLARLDASMAAQRRFIGHAAHQFRTPLSGLKLESELMLARSLPEDIEARARRIKSVTDRMIRLGQQLLVLARVDPGVRPQDSFVSMDLCEWARHSGARWLGKAREAGLELDLSAPPHPVWIDGDPLLLDELLGNLIDNALRYATGATMLRLRIGSTPPVLVVEDDGVGLAPEEQEKIFEAFYRGPSAVPGGAGLGLAIVREIAEAHGAWWRLESRPALSGTRFSVVFPGPRKGAVLNRQERRKWESAGN</sequence>
<dbReference type="InterPro" id="IPR005467">
    <property type="entry name" value="His_kinase_dom"/>
</dbReference>
<dbReference type="EMBL" id="SGWZ01000004">
    <property type="protein sequence ID" value="RZS67531.1"/>
    <property type="molecule type" value="Genomic_DNA"/>
</dbReference>
<accession>A0A171KT79</accession>
<dbReference type="CDD" id="cd00075">
    <property type="entry name" value="HATPase"/>
    <property type="match status" value="1"/>
</dbReference>
<organism evidence="12 14">
    <name type="scientific">Kerstersia gyiorum</name>
    <dbReference type="NCBI Taxonomy" id="206506"/>
    <lineage>
        <taxon>Bacteria</taxon>
        <taxon>Pseudomonadati</taxon>
        <taxon>Pseudomonadota</taxon>
        <taxon>Betaproteobacteria</taxon>
        <taxon>Burkholderiales</taxon>
        <taxon>Alcaligenaceae</taxon>
        <taxon>Kerstersia</taxon>
    </lineage>
</organism>
<dbReference type="CDD" id="cd00082">
    <property type="entry name" value="HisKA"/>
    <property type="match status" value="1"/>
</dbReference>
<dbReference type="InterPro" id="IPR036097">
    <property type="entry name" value="HisK_dim/P_sf"/>
</dbReference>
<dbReference type="InterPro" id="IPR050428">
    <property type="entry name" value="TCS_sensor_his_kinase"/>
</dbReference>
<dbReference type="PRINTS" id="PR00344">
    <property type="entry name" value="BCTRLSENSOR"/>
</dbReference>
<dbReference type="SMART" id="SM00387">
    <property type="entry name" value="HATPase_c"/>
    <property type="match status" value="1"/>
</dbReference>
<feature type="domain" description="Histidine kinase" evidence="11">
    <location>
        <begin position="144"/>
        <end position="357"/>
    </location>
</feature>
<dbReference type="InterPro" id="IPR036890">
    <property type="entry name" value="HATPase_C_sf"/>
</dbReference>
<feature type="transmembrane region" description="Helical" evidence="10">
    <location>
        <begin position="61"/>
        <end position="83"/>
    </location>
</feature>
<protein>
    <recommendedName>
        <fullName evidence="3">histidine kinase</fullName>
        <ecNumber evidence="3">2.7.13.3</ecNumber>
    </recommendedName>
</protein>
<evidence type="ECO:0000259" key="11">
    <source>
        <dbReference type="PROSITE" id="PS50109"/>
    </source>
</evidence>
<dbReference type="Pfam" id="PF00512">
    <property type="entry name" value="HisKA"/>
    <property type="match status" value="1"/>
</dbReference>
<dbReference type="SUPFAM" id="SSF55874">
    <property type="entry name" value="ATPase domain of HSP90 chaperone/DNA topoisomerase II/histidine kinase"/>
    <property type="match status" value="1"/>
</dbReference>
<name>A0A171KT79_9BURK</name>
<keyword evidence="4" id="KW-0597">Phosphoprotein</keyword>
<dbReference type="PROSITE" id="PS50109">
    <property type="entry name" value="HIS_KIN"/>
    <property type="match status" value="1"/>
</dbReference>
<keyword evidence="14" id="KW-1185">Reference proteome</keyword>
<keyword evidence="7 12" id="KW-0418">Kinase</keyword>
<keyword evidence="8 10" id="KW-1133">Transmembrane helix</keyword>
<dbReference type="PANTHER" id="PTHR45436:SF5">
    <property type="entry name" value="SENSOR HISTIDINE KINASE TRCS"/>
    <property type="match status" value="1"/>
</dbReference>
<evidence type="ECO:0000256" key="9">
    <source>
        <dbReference type="ARBA" id="ARBA00023136"/>
    </source>
</evidence>
<dbReference type="RefSeq" id="WP_068369590.1">
    <property type="nucleotide sequence ID" value="NZ_CBCSEB010000001.1"/>
</dbReference>
<dbReference type="Gene3D" id="3.30.565.10">
    <property type="entry name" value="Histidine kinase-like ATPase, C-terminal domain"/>
    <property type="match status" value="1"/>
</dbReference>
<dbReference type="Gene3D" id="1.10.287.130">
    <property type="match status" value="1"/>
</dbReference>
<reference evidence="13 15" key="2">
    <citation type="submission" date="2019-02" db="EMBL/GenBank/DDBJ databases">
        <title>Genomic Encyclopedia of Type Strains, Phase IV (KMG-IV): sequencing the most valuable type-strain genomes for metagenomic binning, comparative biology and taxonomic classification.</title>
        <authorList>
            <person name="Goeker M."/>
        </authorList>
    </citation>
    <scope>NUCLEOTIDE SEQUENCE [LARGE SCALE GENOMIC DNA]</scope>
    <source>
        <strain evidence="13 15">DSM 16618</strain>
    </source>
</reference>
<comment type="subcellular location">
    <subcellularLocation>
        <location evidence="2">Membrane</location>
    </subcellularLocation>
</comment>
<evidence type="ECO:0000256" key="2">
    <source>
        <dbReference type="ARBA" id="ARBA00004370"/>
    </source>
</evidence>
<comment type="catalytic activity">
    <reaction evidence="1">
        <text>ATP + protein L-histidine = ADP + protein N-phospho-L-histidine.</text>
        <dbReference type="EC" id="2.7.13.3"/>
    </reaction>
</comment>
<evidence type="ECO:0000256" key="3">
    <source>
        <dbReference type="ARBA" id="ARBA00012438"/>
    </source>
</evidence>